<keyword evidence="5" id="KW-1185">Reference proteome</keyword>
<dbReference type="PANTHER" id="PTHR10039">
    <property type="entry name" value="AMELOGENIN"/>
    <property type="match status" value="1"/>
</dbReference>
<protein>
    <recommendedName>
        <fullName evidence="6">NACHT domain-containing protein</fullName>
    </recommendedName>
</protein>
<comment type="caution">
    <text evidence="4">The sequence shown here is derived from an EMBL/GenBank/DDBJ whole genome shotgun (WGS) entry which is preliminary data.</text>
</comment>
<feature type="domain" description="Nephrocystin 3-like N-terminal" evidence="2">
    <location>
        <begin position="303"/>
        <end position="468"/>
    </location>
</feature>
<evidence type="ECO:0000259" key="3">
    <source>
        <dbReference type="Pfam" id="PF25053"/>
    </source>
</evidence>
<dbReference type="Gene3D" id="3.40.50.300">
    <property type="entry name" value="P-loop containing nucleotide triphosphate hydrolases"/>
    <property type="match status" value="1"/>
</dbReference>
<dbReference type="InterPro" id="IPR056693">
    <property type="entry name" value="DUF7791"/>
</dbReference>
<dbReference type="Pfam" id="PF24883">
    <property type="entry name" value="NPHP3_N"/>
    <property type="match status" value="1"/>
</dbReference>
<name>A0ABR1SSS8_9PEZI</name>
<evidence type="ECO:0000313" key="5">
    <source>
        <dbReference type="Proteomes" id="UP001396898"/>
    </source>
</evidence>
<evidence type="ECO:0008006" key="6">
    <source>
        <dbReference type="Google" id="ProtNLM"/>
    </source>
</evidence>
<accession>A0ABR1SSS8</accession>
<evidence type="ECO:0000259" key="2">
    <source>
        <dbReference type="Pfam" id="PF24883"/>
    </source>
</evidence>
<dbReference type="Pfam" id="PF25053">
    <property type="entry name" value="DUF7791"/>
    <property type="match status" value="1"/>
</dbReference>
<dbReference type="SUPFAM" id="SSF52540">
    <property type="entry name" value="P-loop containing nucleoside triphosphate hydrolases"/>
    <property type="match status" value="1"/>
</dbReference>
<dbReference type="EMBL" id="JAQQWI010000002">
    <property type="protein sequence ID" value="KAK8037378.1"/>
    <property type="molecule type" value="Genomic_DNA"/>
</dbReference>
<dbReference type="PANTHER" id="PTHR10039:SF5">
    <property type="entry name" value="NACHT DOMAIN-CONTAINING PROTEIN"/>
    <property type="match status" value="1"/>
</dbReference>
<evidence type="ECO:0000313" key="4">
    <source>
        <dbReference type="EMBL" id="KAK8037378.1"/>
    </source>
</evidence>
<reference evidence="4 5" key="1">
    <citation type="submission" date="2023-01" db="EMBL/GenBank/DDBJ databases">
        <title>Analysis of 21 Apiospora genomes using comparative genomics revels a genus with tremendous synthesis potential of carbohydrate active enzymes and secondary metabolites.</title>
        <authorList>
            <person name="Sorensen T."/>
        </authorList>
    </citation>
    <scope>NUCLEOTIDE SEQUENCE [LARGE SCALE GENOMIC DNA]</scope>
    <source>
        <strain evidence="4 5">CBS 20057</strain>
    </source>
</reference>
<proteinExistence type="predicted"/>
<feature type="domain" description="DUF7791" evidence="3">
    <location>
        <begin position="577"/>
        <end position="723"/>
    </location>
</feature>
<dbReference type="InterPro" id="IPR027417">
    <property type="entry name" value="P-loop_NTPase"/>
</dbReference>
<gene>
    <name evidence="4" type="ORF">PG991_000724</name>
</gene>
<dbReference type="Proteomes" id="UP001396898">
    <property type="component" value="Unassembled WGS sequence"/>
</dbReference>
<dbReference type="InterPro" id="IPR056884">
    <property type="entry name" value="NPHP3-like_N"/>
</dbReference>
<sequence length="1064" mass="121297">MEPLSIIALTGNVLQFLDVASRLVYKGYMIHTSPEGPLIDFADTCTTSLFLQELGQQLEDDIKNNNLSQRAKAFIATPRMQSLLLNAIRPGAAPGDLGRLLQSMGAHDKTDITLFTISKECLEVSRKLTVALENLRVHERRSKWRSMRQAFSSMCGESEINNLAARLQRCRGLLDTTLLLSMRQRANFSSRIEEQHPQSQILERYLPSNFFERVIELDQLANASQDHDEGQNTDPSTTFSDRLSDWGDSAWLQQQAEEILHSLKDDEKEEREFRIVPAHAATFNWIFDSAMAPHSDIDRTWSSMSTWLEADQDIYWITGKPGSGKSTLVKFLASHKRTMHHLRKWAGVTPLVVASFYFWNSGSVAQMSQDGLLRSLLYDILLQRPELVSKVLPERLRLAATLGRHSRGFQFHELKQAFERILECSRGTFKLCLFIDGLDEFDGDHEMLVEMFAKVVSHPNVKACLASRPWLVFEDALLCKPHLEVHHLTYPDIVGFTTARFHENTHFQRLLRRDPAKEDVLIDAVAKRSSGVFLWVELATKSLLNGLRNHDRLSDLQRRLEEVPPDLEGFYKKIFSSIEPLYLQHACKYLQIVGIARGKLTALELWFTDENMMDTLNGPNKPLSQNEKEERLITVERRLKSRCKGLLEMATSQQSELSPMDDVPDQGVLEASQLSATSQTYTRETPTKSFDGPVKISYLHRTARDFFEEKKMAKEIRSNTKSPISRANRSQLWELLDRSFSLAALKEESCGRSQTRLLKLIDKVVSELTQCPMTKRTARGRDASIAAETHHWIAGNRLDPSATGLADLVANYQMPRYMLETIQAALPKGIEGNPDNDQCLFHVVRDYSQKDRLCEWVGHRVPRLSFVQFLLVAGANPNKVFSGVTAFEVVLSESVAVANDDSIPDKVRVLKYWSTVVEMFIRHDANPRTNRDSQMGSWVREAFGLLLPEKSQSLELLIRKANTKWTKEERFIVPNSTSTVTEPLVRPIPYERYSKNHPFFAGTAYFGNPYGPRDVDERTKGLYWEEERRHSVRRGANHHGLIDKVKVLSDPTDQRLGAIEDDLA</sequence>
<evidence type="ECO:0000256" key="1">
    <source>
        <dbReference type="ARBA" id="ARBA00022737"/>
    </source>
</evidence>
<organism evidence="4 5">
    <name type="scientific">Apiospora marii</name>
    <dbReference type="NCBI Taxonomy" id="335849"/>
    <lineage>
        <taxon>Eukaryota</taxon>
        <taxon>Fungi</taxon>
        <taxon>Dikarya</taxon>
        <taxon>Ascomycota</taxon>
        <taxon>Pezizomycotina</taxon>
        <taxon>Sordariomycetes</taxon>
        <taxon>Xylariomycetidae</taxon>
        <taxon>Amphisphaeriales</taxon>
        <taxon>Apiosporaceae</taxon>
        <taxon>Apiospora</taxon>
    </lineage>
</organism>
<keyword evidence="1" id="KW-0677">Repeat</keyword>